<organism evidence="2 3">
    <name type="scientific">Pseudonocardia xinjiangensis</name>
    <dbReference type="NCBI Taxonomy" id="75289"/>
    <lineage>
        <taxon>Bacteria</taxon>
        <taxon>Bacillati</taxon>
        <taxon>Actinomycetota</taxon>
        <taxon>Actinomycetes</taxon>
        <taxon>Pseudonocardiales</taxon>
        <taxon>Pseudonocardiaceae</taxon>
        <taxon>Pseudonocardia</taxon>
    </lineage>
</organism>
<reference evidence="2 3" key="1">
    <citation type="submission" date="2020-04" db="EMBL/GenBank/DDBJ databases">
        <authorList>
            <person name="Klaysubun C."/>
            <person name="Duangmal K."/>
            <person name="Lipun K."/>
        </authorList>
    </citation>
    <scope>NUCLEOTIDE SEQUENCE [LARGE SCALE GENOMIC DNA]</scope>
    <source>
        <strain evidence="2 3">JCM 11839</strain>
    </source>
</reference>
<dbReference type="EMBL" id="JAAXKY010000195">
    <property type="protein sequence ID" value="NMH82077.1"/>
    <property type="molecule type" value="Genomic_DNA"/>
</dbReference>
<protein>
    <recommendedName>
        <fullName evidence="4">Anti-sigma-M factor RsmA</fullName>
    </recommendedName>
</protein>
<feature type="region of interest" description="Disordered" evidence="1">
    <location>
        <begin position="74"/>
        <end position="123"/>
    </location>
</feature>
<keyword evidence="3" id="KW-1185">Reference proteome</keyword>
<evidence type="ECO:0000313" key="2">
    <source>
        <dbReference type="EMBL" id="NMH82077.1"/>
    </source>
</evidence>
<evidence type="ECO:0000313" key="3">
    <source>
        <dbReference type="Proteomes" id="UP001296706"/>
    </source>
</evidence>
<evidence type="ECO:0008006" key="4">
    <source>
        <dbReference type="Google" id="ProtNLM"/>
    </source>
</evidence>
<evidence type="ECO:0000256" key="1">
    <source>
        <dbReference type="SAM" id="MobiDB-lite"/>
    </source>
</evidence>
<dbReference type="RefSeq" id="WP_169400093.1">
    <property type="nucleotide sequence ID" value="NZ_BAAAJH010000001.1"/>
</dbReference>
<sequence length="246" mass="24384">MTAEHPDLAELADLDAGLLDPARAAEVRAAAAADADSTAVLDALAATRAELAALPAPAVPPEFAARWDAALEREAASAAGAAPGPRADPGHAPADPGPRRGTPPGRPGGTSRPGRTRSARRWPRPSVGAAAVLAALVVAGVVWNRPAAPPSVDRVNLAAVARAAVGATDAGDLADPRRRAGCLRAVAPALVPDAMLLGGRRVELDGREGVLLVLATGRLGIFDVAVVDPGCGAGGGALLASMQIGG</sequence>
<feature type="compositionally biased region" description="Basic residues" evidence="1">
    <location>
        <begin position="114"/>
        <end position="123"/>
    </location>
</feature>
<accession>A0ABX1RNW0</accession>
<feature type="compositionally biased region" description="Low complexity" evidence="1">
    <location>
        <begin position="76"/>
        <end position="113"/>
    </location>
</feature>
<proteinExistence type="predicted"/>
<name>A0ABX1RNW0_9PSEU</name>
<comment type="caution">
    <text evidence="2">The sequence shown here is derived from an EMBL/GenBank/DDBJ whole genome shotgun (WGS) entry which is preliminary data.</text>
</comment>
<dbReference type="Proteomes" id="UP001296706">
    <property type="component" value="Unassembled WGS sequence"/>
</dbReference>
<gene>
    <name evidence="2" type="ORF">HF577_33945</name>
</gene>